<dbReference type="Proteomes" id="UP000653797">
    <property type="component" value="Unassembled WGS sequence"/>
</dbReference>
<dbReference type="EMBL" id="JACXAA010000002">
    <property type="protein sequence ID" value="MBD2752942.1"/>
    <property type="molecule type" value="Genomic_DNA"/>
</dbReference>
<dbReference type="AlphaFoldDB" id="A0A927B0C4"/>
<protein>
    <submittedName>
        <fullName evidence="1">Uncharacterized protein</fullName>
    </submittedName>
</protein>
<evidence type="ECO:0000313" key="1">
    <source>
        <dbReference type="EMBL" id="MBD2752942.1"/>
    </source>
</evidence>
<sequence length="47" mass="5333">MEIHTKSNWTPSSRKVYQKPELKILGNIKQLTLKLGSISDGMQPHQA</sequence>
<organism evidence="1 2">
    <name type="scientific">Spirosoma validum</name>
    <dbReference type="NCBI Taxonomy" id="2771355"/>
    <lineage>
        <taxon>Bacteria</taxon>
        <taxon>Pseudomonadati</taxon>
        <taxon>Bacteroidota</taxon>
        <taxon>Cytophagia</taxon>
        <taxon>Cytophagales</taxon>
        <taxon>Cytophagaceae</taxon>
        <taxon>Spirosoma</taxon>
    </lineage>
</organism>
<evidence type="ECO:0000313" key="2">
    <source>
        <dbReference type="Proteomes" id="UP000653797"/>
    </source>
</evidence>
<dbReference type="RefSeq" id="WP_191038553.1">
    <property type="nucleotide sequence ID" value="NZ_JACXAA010000002.1"/>
</dbReference>
<gene>
    <name evidence="1" type="ORF">IC230_08585</name>
</gene>
<name>A0A927B0C4_9BACT</name>
<accession>A0A927B0C4</accession>
<proteinExistence type="predicted"/>
<comment type="caution">
    <text evidence="1">The sequence shown here is derived from an EMBL/GenBank/DDBJ whole genome shotgun (WGS) entry which is preliminary data.</text>
</comment>
<reference evidence="1" key="1">
    <citation type="submission" date="2020-09" db="EMBL/GenBank/DDBJ databases">
        <authorList>
            <person name="Kim M.K."/>
        </authorList>
    </citation>
    <scope>NUCLEOTIDE SEQUENCE</scope>
    <source>
        <strain evidence="1">BT704</strain>
    </source>
</reference>
<keyword evidence="2" id="KW-1185">Reference proteome</keyword>